<name>A0A398AUS7_9BACI</name>
<accession>A0A398AUS7</accession>
<feature type="transmembrane region" description="Helical" evidence="1">
    <location>
        <begin position="9"/>
        <end position="27"/>
    </location>
</feature>
<comment type="caution">
    <text evidence="2">The sequence shown here is derived from an EMBL/GenBank/DDBJ whole genome shotgun (WGS) entry which is preliminary data.</text>
</comment>
<dbReference type="EMBL" id="QWVT01000070">
    <property type="protein sequence ID" value="RID81411.1"/>
    <property type="molecule type" value="Genomic_DNA"/>
</dbReference>
<evidence type="ECO:0000256" key="1">
    <source>
        <dbReference type="SAM" id="Phobius"/>
    </source>
</evidence>
<dbReference type="Proteomes" id="UP000265816">
    <property type="component" value="Unassembled WGS sequence"/>
</dbReference>
<sequence>MLGKRNTKGVMWGSLLSLGVSIAAYMLSKNQNRNMPSAAKNLMNTFAGGNAGQTPSMAGLTEFSKEMLPNTNQSTNK</sequence>
<keyword evidence="3" id="KW-1185">Reference proteome</keyword>
<organism evidence="2 3">
    <name type="scientific">Mesobacillus zeae</name>
    <dbReference type="NCBI Taxonomy" id="1917180"/>
    <lineage>
        <taxon>Bacteria</taxon>
        <taxon>Bacillati</taxon>
        <taxon>Bacillota</taxon>
        <taxon>Bacilli</taxon>
        <taxon>Bacillales</taxon>
        <taxon>Bacillaceae</taxon>
        <taxon>Mesobacillus</taxon>
    </lineage>
</organism>
<gene>
    <name evidence="2" type="ORF">D1970_21925</name>
</gene>
<reference evidence="2 3" key="1">
    <citation type="submission" date="2018-08" db="EMBL/GenBank/DDBJ databases">
        <title>Bacillus jemisoniae sp. nov., Bacillus chryseoplanitiae sp. nov., Bacillus resnikiae sp. nov., and Bacillus frankliniae sp. nov., isolated from Viking spacecraft and associated surfaces.</title>
        <authorList>
            <person name="Seuylemezian A."/>
            <person name="Vaishampayan P."/>
        </authorList>
    </citation>
    <scope>NUCLEOTIDE SEQUENCE [LARGE SCALE GENOMIC DNA]</scope>
    <source>
        <strain evidence="2 3">JJ-247</strain>
    </source>
</reference>
<protein>
    <submittedName>
        <fullName evidence="2">Uncharacterized protein</fullName>
    </submittedName>
</protein>
<dbReference type="AlphaFoldDB" id="A0A398AUS7"/>
<keyword evidence="1" id="KW-0472">Membrane</keyword>
<proteinExistence type="predicted"/>
<dbReference type="OrthoDB" id="2879487at2"/>
<keyword evidence="1" id="KW-0812">Transmembrane</keyword>
<evidence type="ECO:0000313" key="3">
    <source>
        <dbReference type="Proteomes" id="UP000265816"/>
    </source>
</evidence>
<evidence type="ECO:0000313" key="2">
    <source>
        <dbReference type="EMBL" id="RID81411.1"/>
    </source>
</evidence>
<keyword evidence="1" id="KW-1133">Transmembrane helix</keyword>